<keyword evidence="9" id="KW-1185">Reference proteome</keyword>
<reference evidence="8" key="1">
    <citation type="submission" date="2023-02" db="EMBL/GenBank/DDBJ databases">
        <title>Genome of Flavobacteriaceae gen. nov. sp. strain F89.</title>
        <authorList>
            <person name="Wang Y."/>
        </authorList>
    </citation>
    <scope>NUCLEOTIDE SEQUENCE</scope>
    <source>
        <strain evidence="8">F89</strain>
    </source>
</reference>
<keyword evidence="3 6" id="KW-0812">Transmembrane</keyword>
<dbReference type="Pfam" id="PF03176">
    <property type="entry name" value="MMPL"/>
    <property type="match status" value="2"/>
</dbReference>
<feature type="transmembrane region" description="Helical" evidence="6">
    <location>
        <begin position="295"/>
        <end position="315"/>
    </location>
</feature>
<name>A0AAE3EU51_9FLAO</name>
<dbReference type="EMBL" id="JAIRBC010000006">
    <property type="protein sequence ID" value="MCG2460164.1"/>
    <property type="molecule type" value="Genomic_DNA"/>
</dbReference>
<feature type="domain" description="Phospholipid/glycerol acyltransferase" evidence="7">
    <location>
        <begin position="891"/>
        <end position="1000"/>
    </location>
</feature>
<feature type="transmembrane region" description="Helical" evidence="6">
    <location>
        <begin position="436"/>
        <end position="453"/>
    </location>
</feature>
<dbReference type="PANTHER" id="PTHR33406:SF13">
    <property type="entry name" value="MEMBRANE PROTEIN YDFJ"/>
    <property type="match status" value="1"/>
</dbReference>
<evidence type="ECO:0000256" key="6">
    <source>
        <dbReference type="SAM" id="Phobius"/>
    </source>
</evidence>
<keyword evidence="2" id="KW-1003">Cell membrane</keyword>
<feature type="transmembrane region" description="Helical" evidence="6">
    <location>
        <begin position="825"/>
        <end position="846"/>
    </location>
</feature>
<evidence type="ECO:0000256" key="3">
    <source>
        <dbReference type="ARBA" id="ARBA00022692"/>
    </source>
</evidence>
<sequence length="1229" mass="138386">MGNWFYGLYGFIQKNRGWSLFAFTTLVAFLAFLAFKIQFQEDISKLIPTNDRSSRVQQVLKSVNFTDKIIVHITQKPQGSVDDLTQYAVQFLDSLNHGSSKYIKDIQGKVSDTTIGSTLDFIYNNLPLFLDRSDYGQIAQKLQKDSIEKIINTNYKTLISPSGIVARNTILKDPLGLSFIALKNLRQLGLGHQFSLHNGFLVSKDQKDLLLFITPTYGSSETAENTKFAENLYAVQEGLNGLFLNKVQSEYFGAALIAVANAQQIKRDIQFTVGIALTLLLLVFIFYYKKLTVPLILFAPTAFGGLLSIALLYLVRTEVSAISLGIGSVLLGVTLDYSLHILTHIRNNESTKQLYQTVTQPLLMSSLTTALAFLCLLFLESRALQDLGLFAALSVLGASIFALIFVPLAYRNRSGEKSGKTILDKIAQYDFHKNKWCIGVLCLLLVISAFTYHKVAFDKDISKLNYEPTAIKEAQRRLDVLTNVASKSIYLATYGDTPEEVLQINDTLYQDLEQLKKDGGIIDFSSIGSLVHSKRRQQQRISQWHHFWDPETIDLTKNELIANGTRLGFKPSAFSSFYSFLENRAFHPLQIADYKEIGFQAISDYINTKSGLTTITSLVKVDSTQTQKIREVFKGHKNTLVIDRQEMNETFLGNLKNDFGHLIWYSVLVVLLILFMFYRSLSLTLVTIVPIFLTWVLTLGIMGLFHIEFNIFNIIVCTFIFGLGIDYSIFVTNGLLETYRTGVKTLQIHRASILLSVITTLLGVGVLIFAKHPALHSISLVSIIGILSAMGIAFTLQPLLFHLFIGSSKKRPISLRVLINSAISLGYYSLGCIIFGLFAVFILPLIPIGKKIKMGWFHRGASKFLKSVLYSNPFVAKKVINEVGEDFSDSAIIIANHTSSLDSLTIAMLHPNIIFLVNDWVFHSPIFGNAVRAAGFYPVSQGVENSFPHLRKKLDQGYSLMAFPEGTRSYTSKINRFHKGAFYIADQLDIDIVPVLIHGNSDVMSKGSMVIRDGGITVKILERISTTDKSFGASSRQRTKNISIHFKGEFDDFRKELEGPTYFHPAVLDDFRYKGDALYKAVSQDLKENKETYHIILNTVGRKRTIIHLSEDQGQLDFLLLLDSADRKLYTYLEEETIRPIVQNGYIAHKYGRPVLAKTVEEAMAHSAQVLIINLKNFDLEILKRKFRDEITTLILLKESRFAPRDRMRSQGFIETFKNGALVILKRKS</sequence>
<dbReference type="SUPFAM" id="SSF69593">
    <property type="entry name" value="Glycerol-3-phosphate (1)-acyltransferase"/>
    <property type="match status" value="1"/>
</dbReference>
<dbReference type="SUPFAM" id="SSF82866">
    <property type="entry name" value="Multidrug efflux transporter AcrB transmembrane domain"/>
    <property type="match status" value="2"/>
</dbReference>
<dbReference type="InterPro" id="IPR050545">
    <property type="entry name" value="Mycobact_MmpL"/>
</dbReference>
<evidence type="ECO:0000256" key="2">
    <source>
        <dbReference type="ARBA" id="ARBA00022475"/>
    </source>
</evidence>
<feature type="transmembrane region" description="Helical" evidence="6">
    <location>
        <begin position="782"/>
        <end position="805"/>
    </location>
</feature>
<dbReference type="CDD" id="cd07989">
    <property type="entry name" value="LPLAT_AGPAT-like"/>
    <property type="match status" value="1"/>
</dbReference>
<evidence type="ECO:0000259" key="7">
    <source>
        <dbReference type="SMART" id="SM00563"/>
    </source>
</evidence>
<keyword evidence="5 6" id="KW-0472">Membrane</keyword>
<dbReference type="Proteomes" id="UP001200642">
    <property type="component" value="Unassembled WGS sequence"/>
</dbReference>
<feature type="transmembrane region" description="Helical" evidence="6">
    <location>
        <begin position="362"/>
        <end position="381"/>
    </location>
</feature>
<proteinExistence type="predicted"/>
<evidence type="ECO:0000313" key="9">
    <source>
        <dbReference type="Proteomes" id="UP001200642"/>
    </source>
</evidence>
<dbReference type="InterPro" id="IPR004869">
    <property type="entry name" value="MMPL_dom"/>
</dbReference>
<feature type="transmembrane region" description="Helical" evidence="6">
    <location>
        <begin position="662"/>
        <end position="678"/>
    </location>
</feature>
<feature type="transmembrane region" description="Helical" evidence="6">
    <location>
        <begin position="711"/>
        <end position="730"/>
    </location>
</feature>
<feature type="transmembrane region" description="Helical" evidence="6">
    <location>
        <begin position="685"/>
        <end position="705"/>
    </location>
</feature>
<keyword evidence="4 6" id="KW-1133">Transmembrane helix</keyword>
<dbReference type="Gene3D" id="1.20.1640.10">
    <property type="entry name" value="Multidrug efflux transporter AcrB transmembrane domain"/>
    <property type="match status" value="2"/>
</dbReference>
<dbReference type="GO" id="GO:0016746">
    <property type="term" value="F:acyltransferase activity"/>
    <property type="evidence" value="ECO:0007669"/>
    <property type="project" value="InterPro"/>
</dbReference>
<evidence type="ECO:0000256" key="1">
    <source>
        <dbReference type="ARBA" id="ARBA00004651"/>
    </source>
</evidence>
<protein>
    <submittedName>
        <fullName evidence="8">MMPL family transporter</fullName>
    </submittedName>
</protein>
<gene>
    <name evidence="8" type="ORF">K8352_05350</name>
</gene>
<dbReference type="SMART" id="SM00563">
    <property type="entry name" value="PlsC"/>
    <property type="match status" value="1"/>
</dbReference>
<dbReference type="PANTHER" id="PTHR33406">
    <property type="entry name" value="MEMBRANE PROTEIN MJ1562-RELATED"/>
    <property type="match status" value="1"/>
</dbReference>
<feature type="transmembrane region" description="Helical" evidence="6">
    <location>
        <begin position="321"/>
        <end position="342"/>
    </location>
</feature>
<evidence type="ECO:0000256" key="5">
    <source>
        <dbReference type="ARBA" id="ARBA00023136"/>
    </source>
</evidence>
<evidence type="ECO:0000313" key="8">
    <source>
        <dbReference type="EMBL" id="MCG2460164.1"/>
    </source>
</evidence>
<comment type="subcellular location">
    <subcellularLocation>
        <location evidence="1">Cell membrane</location>
        <topology evidence="1">Multi-pass membrane protein</topology>
    </subcellularLocation>
</comment>
<organism evidence="8 9">
    <name type="scientific">Cerina litoralis</name>
    <dbReference type="NCBI Taxonomy" id="2874477"/>
    <lineage>
        <taxon>Bacteria</taxon>
        <taxon>Pseudomonadati</taxon>
        <taxon>Bacteroidota</taxon>
        <taxon>Flavobacteriia</taxon>
        <taxon>Flavobacteriales</taxon>
        <taxon>Flavobacteriaceae</taxon>
        <taxon>Cerina</taxon>
    </lineage>
</organism>
<feature type="transmembrane region" description="Helical" evidence="6">
    <location>
        <begin position="20"/>
        <end position="39"/>
    </location>
</feature>
<dbReference type="Pfam" id="PF01553">
    <property type="entry name" value="Acyltransferase"/>
    <property type="match status" value="1"/>
</dbReference>
<comment type="caution">
    <text evidence="8">The sequence shown here is derived from an EMBL/GenBank/DDBJ whole genome shotgun (WGS) entry which is preliminary data.</text>
</comment>
<dbReference type="GO" id="GO:0005886">
    <property type="term" value="C:plasma membrane"/>
    <property type="evidence" value="ECO:0007669"/>
    <property type="project" value="UniProtKB-SubCell"/>
</dbReference>
<accession>A0AAE3EU51</accession>
<dbReference type="InterPro" id="IPR002123">
    <property type="entry name" value="Plipid/glycerol_acylTrfase"/>
</dbReference>
<dbReference type="AlphaFoldDB" id="A0AAE3EU51"/>
<feature type="transmembrane region" description="Helical" evidence="6">
    <location>
        <begin position="269"/>
        <end position="288"/>
    </location>
</feature>
<feature type="transmembrane region" description="Helical" evidence="6">
    <location>
        <begin position="387"/>
        <end position="410"/>
    </location>
</feature>
<dbReference type="RefSeq" id="WP_317901307.1">
    <property type="nucleotide sequence ID" value="NZ_JAIRBC010000006.1"/>
</dbReference>
<evidence type="ECO:0000256" key="4">
    <source>
        <dbReference type="ARBA" id="ARBA00022989"/>
    </source>
</evidence>
<feature type="transmembrane region" description="Helical" evidence="6">
    <location>
        <begin position="751"/>
        <end position="770"/>
    </location>
</feature>